<dbReference type="InterPro" id="IPR004147">
    <property type="entry name" value="ABC1_dom"/>
</dbReference>
<evidence type="ECO:0000313" key="2">
    <source>
        <dbReference type="Proteomes" id="UP000515154"/>
    </source>
</evidence>
<name>A0A6P7TR64_9MOLL</name>
<evidence type="ECO:0000259" key="1">
    <source>
        <dbReference type="Pfam" id="PF03109"/>
    </source>
</evidence>
<dbReference type="InterPro" id="IPR051409">
    <property type="entry name" value="Atypical_kinase_ADCK"/>
</dbReference>
<dbReference type="RefSeq" id="XP_029654734.2">
    <property type="nucleotide sequence ID" value="XM_029798874.2"/>
</dbReference>
<evidence type="ECO:0000313" key="3">
    <source>
        <dbReference type="RefSeq" id="XP_029654734.2"/>
    </source>
</evidence>
<dbReference type="GO" id="GO:0006744">
    <property type="term" value="P:ubiquinone biosynthetic process"/>
    <property type="evidence" value="ECO:0007669"/>
    <property type="project" value="TreeGrafter"/>
</dbReference>
<feature type="domain" description="ABC1 atypical kinase-like" evidence="1">
    <location>
        <begin position="1"/>
        <end position="62"/>
    </location>
</feature>
<accession>A0A6P7TR64</accession>
<keyword evidence="2" id="KW-1185">Reference proteome</keyword>
<reference evidence="3" key="1">
    <citation type="submission" date="2025-08" db="UniProtKB">
        <authorList>
            <consortium name="RefSeq"/>
        </authorList>
    </citation>
    <scope>IDENTIFICATION</scope>
</reference>
<dbReference type="Pfam" id="PF03109">
    <property type="entry name" value="ABC1"/>
    <property type="match status" value="1"/>
</dbReference>
<dbReference type="PANTHER" id="PTHR43851">
    <property type="match status" value="1"/>
</dbReference>
<dbReference type="KEGG" id="osn:115228241"/>
<sequence>MQSDPNWANYYYDSSSHQVAINNYFQLHLLDFGATRTYTKSFVDTYLKLINSAMDNDLKKLIFFSRQIGFLTGEESEVMENAHCDSIMILAEALRSPMFDFGGQDITKRIAKTLPTMMRNRLTPPPEQTYSLHRKMAGIFMLFCELKAVVPCSIIFDSIKAGYRFDI</sequence>
<protein>
    <submittedName>
        <fullName evidence="3">Atypical kinase COQ8A, mitochondrial-like</fullName>
    </submittedName>
</protein>
<proteinExistence type="predicted"/>
<dbReference type="PANTHER" id="PTHR43851:SF3">
    <property type="entry name" value="COENZYME Q8"/>
    <property type="match status" value="1"/>
</dbReference>
<dbReference type="Proteomes" id="UP000515154">
    <property type="component" value="Unplaced"/>
</dbReference>
<organism evidence="2 3">
    <name type="scientific">Octopus sinensis</name>
    <name type="common">East Asian common octopus</name>
    <dbReference type="NCBI Taxonomy" id="2607531"/>
    <lineage>
        <taxon>Eukaryota</taxon>
        <taxon>Metazoa</taxon>
        <taxon>Spiralia</taxon>
        <taxon>Lophotrochozoa</taxon>
        <taxon>Mollusca</taxon>
        <taxon>Cephalopoda</taxon>
        <taxon>Coleoidea</taxon>
        <taxon>Octopodiformes</taxon>
        <taxon>Octopoda</taxon>
        <taxon>Incirrata</taxon>
        <taxon>Octopodidae</taxon>
        <taxon>Octopus</taxon>
    </lineage>
</organism>
<dbReference type="AlphaFoldDB" id="A0A6P7TR64"/>
<gene>
    <name evidence="3" type="primary">LOC115228241</name>
</gene>